<comment type="caution">
    <text evidence="1">The sequence shown here is derived from an EMBL/GenBank/DDBJ whole genome shotgun (WGS) entry which is preliminary data.</text>
</comment>
<evidence type="ECO:0000313" key="2">
    <source>
        <dbReference type="Proteomes" id="UP001054945"/>
    </source>
</evidence>
<name>A0AAV4NWH6_CAEEX</name>
<gene>
    <name evidence="1" type="ORF">CEXT_69811</name>
</gene>
<accession>A0AAV4NWH6</accession>
<proteinExistence type="predicted"/>
<keyword evidence="2" id="KW-1185">Reference proteome</keyword>
<dbReference type="EMBL" id="BPLR01021412">
    <property type="protein sequence ID" value="GIX89272.1"/>
    <property type="molecule type" value="Genomic_DNA"/>
</dbReference>
<protein>
    <submittedName>
        <fullName evidence="1">Uncharacterized protein</fullName>
    </submittedName>
</protein>
<sequence length="86" mass="9420">MPFKFLSSHEHSGNLTDVVICTNVQYLSNTTETSTIFAGLGPVNGGRVDVLHLSNRSREPVSGASHIFPTSVLDTFFCSRDSRESF</sequence>
<dbReference type="Proteomes" id="UP001054945">
    <property type="component" value="Unassembled WGS sequence"/>
</dbReference>
<organism evidence="1 2">
    <name type="scientific">Caerostris extrusa</name>
    <name type="common">Bark spider</name>
    <name type="synonym">Caerostris bankana</name>
    <dbReference type="NCBI Taxonomy" id="172846"/>
    <lineage>
        <taxon>Eukaryota</taxon>
        <taxon>Metazoa</taxon>
        <taxon>Ecdysozoa</taxon>
        <taxon>Arthropoda</taxon>
        <taxon>Chelicerata</taxon>
        <taxon>Arachnida</taxon>
        <taxon>Araneae</taxon>
        <taxon>Araneomorphae</taxon>
        <taxon>Entelegynae</taxon>
        <taxon>Araneoidea</taxon>
        <taxon>Araneidae</taxon>
        <taxon>Caerostris</taxon>
    </lineage>
</organism>
<dbReference type="AlphaFoldDB" id="A0AAV4NWH6"/>
<evidence type="ECO:0000313" key="1">
    <source>
        <dbReference type="EMBL" id="GIX89272.1"/>
    </source>
</evidence>
<reference evidence="1 2" key="1">
    <citation type="submission" date="2021-06" db="EMBL/GenBank/DDBJ databases">
        <title>Caerostris extrusa draft genome.</title>
        <authorList>
            <person name="Kono N."/>
            <person name="Arakawa K."/>
        </authorList>
    </citation>
    <scope>NUCLEOTIDE SEQUENCE [LARGE SCALE GENOMIC DNA]</scope>
</reference>